<keyword evidence="4" id="KW-0479">Metal-binding</keyword>
<sequence>MSKESIYSLEDIKNKLEPIFRKFGLKRAAVFGSYARKEASMSSDVDLLVLLDDTFELEKYLKFEAAVKRALKKNVDILEYRCINPVMRDDILKEAIEIYGNKRQENTPGNS</sequence>
<evidence type="ECO:0000256" key="5">
    <source>
        <dbReference type="ARBA" id="ARBA00022741"/>
    </source>
</evidence>
<dbReference type="Proteomes" id="UP000189933">
    <property type="component" value="Unassembled WGS sequence"/>
</dbReference>
<name>A0A1T4PS00_9FIRM</name>
<dbReference type="InterPro" id="IPR043519">
    <property type="entry name" value="NT_sf"/>
</dbReference>
<dbReference type="SUPFAM" id="SSF81301">
    <property type="entry name" value="Nucleotidyltransferase"/>
    <property type="match status" value="1"/>
</dbReference>
<proteinExistence type="predicted"/>
<reference evidence="10" key="1">
    <citation type="submission" date="2017-02" db="EMBL/GenBank/DDBJ databases">
        <authorList>
            <person name="Varghese N."/>
            <person name="Submissions S."/>
        </authorList>
    </citation>
    <scope>NUCLEOTIDE SEQUENCE [LARGE SCALE GENOMIC DNA]</scope>
    <source>
        <strain evidence="10">DSM 16521</strain>
    </source>
</reference>
<keyword evidence="6" id="KW-0067">ATP-binding</keyword>
<evidence type="ECO:0000256" key="7">
    <source>
        <dbReference type="ARBA" id="ARBA00022842"/>
    </source>
</evidence>
<comment type="cofactor">
    <cofactor evidence="1">
        <name>Mg(2+)</name>
        <dbReference type="ChEBI" id="CHEBI:18420"/>
    </cofactor>
</comment>
<dbReference type="InterPro" id="IPR052038">
    <property type="entry name" value="Type-VII_TA_antitoxin"/>
</dbReference>
<dbReference type="PANTHER" id="PTHR33571">
    <property type="entry name" value="SSL8005 PROTEIN"/>
    <property type="match status" value="1"/>
</dbReference>
<evidence type="ECO:0000313" key="10">
    <source>
        <dbReference type="Proteomes" id="UP000189933"/>
    </source>
</evidence>
<dbReference type="Gene3D" id="3.30.460.10">
    <property type="entry name" value="Beta Polymerase, domain 2"/>
    <property type="match status" value="1"/>
</dbReference>
<dbReference type="EMBL" id="FUXM01000013">
    <property type="protein sequence ID" value="SJZ94071.1"/>
    <property type="molecule type" value="Genomic_DNA"/>
</dbReference>
<evidence type="ECO:0000259" key="8">
    <source>
        <dbReference type="Pfam" id="PF18765"/>
    </source>
</evidence>
<dbReference type="GO" id="GO:0005524">
    <property type="term" value="F:ATP binding"/>
    <property type="evidence" value="ECO:0007669"/>
    <property type="project" value="UniProtKB-KW"/>
</dbReference>
<protein>
    <recommendedName>
        <fullName evidence="8">Polymerase beta nucleotidyltransferase domain-containing protein</fullName>
    </recommendedName>
</protein>
<accession>A0A1T4PS00</accession>
<evidence type="ECO:0000256" key="3">
    <source>
        <dbReference type="ARBA" id="ARBA00022695"/>
    </source>
</evidence>
<dbReference type="Pfam" id="PF18765">
    <property type="entry name" value="Polbeta"/>
    <property type="match status" value="1"/>
</dbReference>
<dbReference type="GO" id="GO:0016779">
    <property type="term" value="F:nucleotidyltransferase activity"/>
    <property type="evidence" value="ECO:0007669"/>
    <property type="project" value="UniProtKB-KW"/>
</dbReference>
<dbReference type="OrthoDB" id="9809668at2"/>
<evidence type="ECO:0000313" key="9">
    <source>
        <dbReference type="EMBL" id="SJZ94071.1"/>
    </source>
</evidence>
<keyword evidence="7" id="KW-0460">Magnesium</keyword>
<evidence type="ECO:0000256" key="2">
    <source>
        <dbReference type="ARBA" id="ARBA00022679"/>
    </source>
</evidence>
<gene>
    <name evidence="9" type="ORF">SAMN02745885_01378</name>
</gene>
<evidence type="ECO:0000256" key="4">
    <source>
        <dbReference type="ARBA" id="ARBA00022723"/>
    </source>
</evidence>
<organism evidence="9 10">
    <name type="scientific">Carboxydocella sporoproducens DSM 16521</name>
    <dbReference type="NCBI Taxonomy" id="1121270"/>
    <lineage>
        <taxon>Bacteria</taxon>
        <taxon>Bacillati</taxon>
        <taxon>Bacillota</taxon>
        <taxon>Clostridia</taxon>
        <taxon>Eubacteriales</taxon>
        <taxon>Clostridiales Family XVI. Incertae Sedis</taxon>
        <taxon>Carboxydocella</taxon>
    </lineage>
</organism>
<dbReference type="AlphaFoldDB" id="A0A1T4PS00"/>
<keyword evidence="2" id="KW-0808">Transferase</keyword>
<keyword evidence="5" id="KW-0547">Nucleotide-binding</keyword>
<dbReference type="PANTHER" id="PTHR33571:SF14">
    <property type="entry name" value="PROTEIN ADENYLYLTRANSFERASE MJ0435-RELATED"/>
    <property type="match status" value="1"/>
</dbReference>
<dbReference type="GO" id="GO:0046872">
    <property type="term" value="F:metal ion binding"/>
    <property type="evidence" value="ECO:0007669"/>
    <property type="project" value="UniProtKB-KW"/>
</dbReference>
<feature type="domain" description="Polymerase beta nucleotidyltransferase" evidence="8">
    <location>
        <begin position="14"/>
        <end position="103"/>
    </location>
</feature>
<evidence type="ECO:0000256" key="6">
    <source>
        <dbReference type="ARBA" id="ARBA00022840"/>
    </source>
</evidence>
<keyword evidence="10" id="KW-1185">Reference proteome</keyword>
<dbReference type="RefSeq" id="WP_078665449.1">
    <property type="nucleotide sequence ID" value="NZ_FUXM01000013.1"/>
</dbReference>
<evidence type="ECO:0000256" key="1">
    <source>
        <dbReference type="ARBA" id="ARBA00001946"/>
    </source>
</evidence>
<keyword evidence="3" id="KW-0548">Nucleotidyltransferase</keyword>
<dbReference type="InterPro" id="IPR041633">
    <property type="entry name" value="Polbeta"/>
</dbReference>